<evidence type="ECO:0000256" key="2">
    <source>
        <dbReference type="ARBA" id="ARBA00022801"/>
    </source>
</evidence>
<dbReference type="SUPFAM" id="SSF52266">
    <property type="entry name" value="SGNH hydrolase"/>
    <property type="match status" value="2"/>
</dbReference>
<sequence>MVLAFLKQILPTAEFTAKWVILNCGLHDIKTDWQTEQRQIELNDYIRNLKSVVTLMREYDISLVWISTTPVDDERHQKHCPEIHRHQCDVDAYNLAAEDVMLHAGVPIIDLHRFTETLEGELYCDHVHFNEVIRSWQAAFLVGHIERILLAASTSSMDQENADALRPRILLLGDSTVARLRPDSGTKGWGEPLNELLPDHEVVNLAVSGASTKSFLCSEAYSKAQTCEAVYWLIQFGHNDMKDYDPARFTEAHGAYKDNLLEMAEMAKICGAKPIFVTSPHRLKFDDEGNPTEELLPYVEAVRNLGQEHAIPVIDLFEMTGDLMAGFGETKLQWLTATKHEDYAHFTPNGACVVSALVAKELMLILDRDTEEA</sequence>
<keyword evidence="5" id="KW-1185">Reference proteome</keyword>
<dbReference type="GO" id="GO:0016788">
    <property type="term" value="F:hydrolase activity, acting on ester bonds"/>
    <property type="evidence" value="ECO:0007669"/>
    <property type="project" value="UniProtKB-ARBA"/>
</dbReference>
<dbReference type="InterPro" id="IPR036514">
    <property type="entry name" value="SGNH_hydro_sf"/>
</dbReference>
<name>A0A8J3DDV8_9BACT</name>
<dbReference type="Gene3D" id="3.40.50.1110">
    <property type="entry name" value="SGNH hydrolase"/>
    <property type="match status" value="2"/>
</dbReference>
<dbReference type="PANTHER" id="PTHR43695:SF1">
    <property type="entry name" value="RHAMNOGALACTURONAN ACETYLESTERASE"/>
    <property type="match status" value="1"/>
</dbReference>
<dbReference type="AlphaFoldDB" id="A0A8J3DDV8"/>
<comment type="caution">
    <text evidence="4">The sequence shown here is derived from an EMBL/GenBank/DDBJ whole genome shotgun (WGS) entry which is preliminary data.</text>
</comment>
<keyword evidence="2" id="KW-0378">Hydrolase</keyword>
<evidence type="ECO:0000313" key="5">
    <source>
        <dbReference type="Proteomes" id="UP000642829"/>
    </source>
</evidence>
<dbReference type="CDD" id="cd00229">
    <property type="entry name" value="SGNH_hydrolase"/>
    <property type="match status" value="1"/>
</dbReference>
<dbReference type="PANTHER" id="PTHR43695">
    <property type="entry name" value="PUTATIVE (AFU_ORTHOLOGUE AFUA_2G17250)-RELATED"/>
    <property type="match status" value="1"/>
</dbReference>
<dbReference type="EMBL" id="BMXG01000019">
    <property type="protein sequence ID" value="GHC08466.1"/>
    <property type="molecule type" value="Genomic_DNA"/>
</dbReference>
<comment type="similarity">
    <text evidence="1">Belongs to the 'GDSL' lipolytic enzyme family.</text>
</comment>
<feature type="domain" description="SGNH hydrolase-type esterase" evidence="3">
    <location>
        <begin position="171"/>
        <end position="350"/>
    </location>
</feature>
<accession>A0A8J3DDV8</accession>
<evidence type="ECO:0000256" key="1">
    <source>
        <dbReference type="ARBA" id="ARBA00008668"/>
    </source>
</evidence>
<dbReference type="InterPro" id="IPR013830">
    <property type="entry name" value="SGNH_hydro"/>
</dbReference>
<evidence type="ECO:0000259" key="3">
    <source>
        <dbReference type="Pfam" id="PF13472"/>
    </source>
</evidence>
<reference evidence="4" key="2">
    <citation type="submission" date="2020-09" db="EMBL/GenBank/DDBJ databases">
        <authorList>
            <person name="Sun Q."/>
            <person name="Kim S."/>
        </authorList>
    </citation>
    <scope>NUCLEOTIDE SEQUENCE</scope>
    <source>
        <strain evidence="4">KCTC 12870</strain>
    </source>
</reference>
<proteinExistence type="inferred from homology"/>
<dbReference type="Proteomes" id="UP000642829">
    <property type="component" value="Unassembled WGS sequence"/>
</dbReference>
<dbReference type="Pfam" id="PF13472">
    <property type="entry name" value="Lipase_GDSL_2"/>
    <property type="match status" value="1"/>
</dbReference>
<organism evidence="4 5">
    <name type="scientific">Cerasicoccus arenae</name>
    <dbReference type="NCBI Taxonomy" id="424488"/>
    <lineage>
        <taxon>Bacteria</taxon>
        <taxon>Pseudomonadati</taxon>
        <taxon>Verrucomicrobiota</taxon>
        <taxon>Opitutia</taxon>
        <taxon>Puniceicoccales</taxon>
        <taxon>Cerasicoccaceae</taxon>
        <taxon>Cerasicoccus</taxon>
    </lineage>
</organism>
<protein>
    <recommendedName>
        <fullName evidence="3">SGNH hydrolase-type esterase domain-containing protein</fullName>
    </recommendedName>
</protein>
<gene>
    <name evidence="4" type="ORF">GCM10007047_27200</name>
</gene>
<evidence type="ECO:0000313" key="4">
    <source>
        <dbReference type="EMBL" id="GHC08466.1"/>
    </source>
</evidence>
<reference evidence="4" key="1">
    <citation type="journal article" date="2014" name="Int. J. Syst. Evol. Microbiol.">
        <title>Complete genome sequence of Corynebacterium casei LMG S-19264T (=DSM 44701T), isolated from a smear-ripened cheese.</title>
        <authorList>
            <consortium name="US DOE Joint Genome Institute (JGI-PGF)"/>
            <person name="Walter F."/>
            <person name="Albersmeier A."/>
            <person name="Kalinowski J."/>
            <person name="Ruckert C."/>
        </authorList>
    </citation>
    <scope>NUCLEOTIDE SEQUENCE</scope>
    <source>
        <strain evidence="4">KCTC 12870</strain>
    </source>
</reference>
<dbReference type="InterPro" id="IPR037459">
    <property type="entry name" value="RhgT-like"/>
</dbReference>